<evidence type="ECO:0000256" key="6">
    <source>
        <dbReference type="ARBA" id="ARBA00022729"/>
    </source>
</evidence>
<dbReference type="Gene3D" id="2.130.10.10">
    <property type="entry name" value="YVTN repeat-like/Quinoprotein amine dehydrogenase"/>
    <property type="match status" value="1"/>
</dbReference>
<feature type="disulfide bond" evidence="14">
    <location>
        <begin position="114"/>
        <end position="125"/>
    </location>
</feature>
<evidence type="ECO:0000256" key="10">
    <source>
        <dbReference type="ARBA" id="ARBA00023136"/>
    </source>
</evidence>
<evidence type="ECO:0000256" key="9">
    <source>
        <dbReference type="ARBA" id="ARBA00022989"/>
    </source>
</evidence>
<comment type="similarity">
    <text evidence="2">Belongs to the semaphorin family.</text>
</comment>
<dbReference type="InterPro" id="IPR036179">
    <property type="entry name" value="Ig-like_dom_sf"/>
</dbReference>
<dbReference type="SUPFAM" id="SSF48726">
    <property type="entry name" value="Immunoglobulin"/>
    <property type="match status" value="1"/>
</dbReference>
<dbReference type="InterPro" id="IPR001627">
    <property type="entry name" value="Semap_dom"/>
</dbReference>
<evidence type="ECO:0000256" key="13">
    <source>
        <dbReference type="ARBA" id="ARBA00023319"/>
    </source>
</evidence>
<evidence type="ECO:0000256" key="16">
    <source>
        <dbReference type="SAM" id="SignalP"/>
    </source>
</evidence>
<gene>
    <name evidence="20 21" type="primary">LOC116940617</name>
</gene>
<sequence>MVGSTGLRQARGCAQGMASPSALLLTLLCLSPAAISEDPTPRIVVRYDDVRGKGVSRFSESNTHNLSTLLLHKGGKELFVGARDAIFALNADEVAVQLKPKISWQASKESRSECEQKGRKNETQCSNFVKFLQFLNETHIYACGTYAFQPTCTYVNSNEFVRMKDGNNVDILENGKGKCPFDPEQGYTALIADGDFYAATTNNFLGTEMVISRNLGSRQALKSDYVSTWLNEPIFVGSSFIQESVNSTFGDDDKIYFFFTETAKEYEFYSKPIVSRIARVCKDDAGGKRILQKRWTTYLKAQIVCAQPEIQFHFNVIRDIFVLQPADSWEDTVFFGVFTSQWSESAGSAVCSYSIKDAQKVFMGPFKEFNEATQKWGTHTGSLPSPRPGECITAQHRQAGYNSTLDLPDQTLTFAREHHLMDELLQPLGARPLFFKRGINYTQLAVVRVTTAFGDHDVFFLGTGNGRLHKAVSFGKMDTHIIEELQIFPRAEPVQNLLLSKEKNLLYVGSISSVLQLPLANCSRYRSCLDCLLARDPFCGWDKAAGACSKVPQASQHQSGFLQEFNVNNIAARCSAQNAEKMDTVFVAIPIGGGFKLSCELRSKLAKATWLHNGKALAPAQGSELRPDGLIVVSSRYDNYGTYECFSVESETSQLAARYLVNITIDGGSYNPLTPEPRNEKHTSTVVVVLSLFLATAILAIIFLCYMLLRNRQNCNLSTVGCGASKSPNGGILDCCSTPKRGPNGHHHNAPVFYSSRESILDKLKGPGTPTKNLAKDLEQNAIPKGPESKPFIIIADTSGPTAETSI</sequence>
<evidence type="ECO:0000259" key="17">
    <source>
        <dbReference type="PROSITE" id="PS50835"/>
    </source>
</evidence>
<feature type="signal peptide" evidence="16">
    <location>
        <begin position="1"/>
        <end position="36"/>
    </location>
</feature>
<dbReference type="InterPro" id="IPR027231">
    <property type="entry name" value="Semaphorin"/>
</dbReference>
<dbReference type="SMART" id="SM00630">
    <property type="entry name" value="Sema"/>
    <property type="match status" value="1"/>
</dbReference>
<dbReference type="SUPFAM" id="SSF101912">
    <property type="entry name" value="Sema domain"/>
    <property type="match status" value="1"/>
</dbReference>
<feature type="domain" description="Sema" evidence="18">
    <location>
        <begin position="42"/>
        <end position="519"/>
    </location>
</feature>
<dbReference type="InterPro" id="IPR013783">
    <property type="entry name" value="Ig-like_fold"/>
</dbReference>
<feature type="domain" description="Ig-like" evidence="17">
    <location>
        <begin position="552"/>
        <end position="656"/>
    </location>
</feature>
<evidence type="ECO:0000313" key="19">
    <source>
        <dbReference type="Proteomes" id="UP001318040"/>
    </source>
</evidence>
<feature type="transmembrane region" description="Helical" evidence="15">
    <location>
        <begin position="686"/>
        <end position="709"/>
    </location>
</feature>
<evidence type="ECO:0000256" key="14">
    <source>
        <dbReference type="PROSITE-ProRule" id="PRU00352"/>
    </source>
</evidence>
<evidence type="ECO:0000256" key="11">
    <source>
        <dbReference type="ARBA" id="ARBA00023157"/>
    </source>
</evidence>
<keyword evidence="19" id="KW-1185">Reference proteome</keyword>
<evidence type="ECO:0000259" key="18">
    <source>
        <dbReference type="PROSITE" id="PS51004"/>
    </source>
</evidence>
<evidence type="ECO:0000313" key="20">
    <source>
        <dbReference type="RefSeq" id="XP_032806568.1"/>
    </source>
</evidence>
<dbReference type="GO" id="GO:0045499">
    <property type="term" value="F:chemorepellent activity"/>
    <property type="evidence" value="ECO:0007669"/>
    <property type="project" value="TreeGrafter"/>
</dbReference>
<dbReference type="InterPro" id="IPR007110">
    <property type="entry name" value="Ig-like_dom"/>
</dbReference>
<keyword evidence="3" id="KW-0217">Developmental protein</keyword>
<feature type="disulfide bond" evidence="14">
    <location>
        <begin position="305"/>
        <end position="351"/>
    </location>
</feature>
<feature type="disulfide bond" evidence="14">
    <location>
        <begin position="143"/>
        <end position="152"/>
    </location>
</feature>
<evidence type="ECO:0000256" key="7">
    <source>
        <dbReference type="ARBA" id="ARBA00022782"/>
    </source>
</evidence>
<keyword evidence="10 15" id="KW-0472">Membrane</keyword>
<keyword evidence="13" id="KW-0393">Immunoglobulin domain</keyword>
<dbReference type="InterPro" id="IPR036352">
    <property type="entry name" value="Semap_dom_sf"/>
</dbReference>
<dbReference type="RefSeq" id="XP_032806568.1">
    <property type="nucleotide sequence ID" value="XM_032950677.1"/>
</dbReference>
<keyword evidence="5 15" id="KW-0812">Transmembrane</keyword>
<dbReference type="GO" id="GO:0001755">
    <property type="term" value="P:neural crest cell migration"/>
    <property type="evidence" value="ECO:0007669"/>
    <property type="project" value="TreeGrafter"/>
</dbReference>
<dbReference type="KEGG" id="pmrn:116940617"/>
<evidence type="ECO:0000256" key="15">
    <source>
        <dbReference type="SAM" id="Phobius"/>
    </source>
</evidence>
<dbReference type="GO" id="GO:0030215">
    <property type="term" value="F:semaphorin receptor binding"/>
    <property type="evidence" value="ECO:0007669"/>
    <property type="project" value="InterPro"/>
</dbReference>
<dbReference type="GO" id="GO:0071526">
    <property type="term" value="P:semaphorin-plexin signaling pathway"/>
    <property type="evidence" value="ECO:0007669"/>
    <property type="project" value="TreeGrafter"/>
</dbReference>
<dbReference type="Gene3D" id="3.30.1680.10">
    <property type="entry name" value="ligand-binding face of the semaphorins, domain 2"/>
    <property type="match status" value="1"/>
</dbReference>
<evidence type="ECO:0000256" key="2">
    <source>
        <dbReference type="ARBA" id="ARBA00009492"/>
    </source>
</evidence>
<dbReference type="CDD" id="cd11240">
    <property type="entry name" value="Sema_4"/>
    <property type="match status" value="1"/>
</dbReference>
<dbReference type="GO" id="GO:0030335">
    <property type="term" value="P:positive regulation of cell migration"/>
    <property type="evidence" value="ECO:0007669"/>
    <property type="project" value="TreeGrafter"/>
</dbReference>
<dbReference type="PROSITE" id="PS50835">
    <property type="entry name" value="IG_LIKE"/>
    <property type="match status" value="1"/>
</dbReference>
<dbReference type="PROSITE" id="PS51004">
    <property type="entry name" value="SEMA"/>
    <property type="match status" value="1"/>
</dbReference>
<dbReference type="InterPro" id="IPR016201">
    <property type="entry name" value="PSI"/>
</dbReference>
<dbReference type="PANTHER" id="PTHR11036">
    <property type="entry name" value="SEMAPHORIN"/>
    <property type="match status" value="1"/>
</dbReference>
<dbReference type="RefSeq" id="XP_032806570.1">
    <property type="nucleotide sequence ID" value="XM_032950679.1"/>
</dbReference>
<proteinExistence type="inferred from homology"/>
<dbReference type="FunFam" id="2.130.10.10:FF:000033">
    <property type="entry name" value="Semaphorin 4B"/>
    <property type="match status" value="1"/>
</dbReference>
<evidence type="ECO:0000256" key="4">
    <source>
        <dbReference type="ARBA" id="ARBA00022553"/>
    </source>
</evidence>
<dbReference type="GO" id="GO:0007411">
    <property type="term" value="P:axon guidance"/>
    <property type="evidence" value="ECO:0007669"/>
    <property type="project" value="TreeGrafter"/>
</dbReference>
<keyword evidence="12" id="KW-0325">Glycoprotein</keyword>
<dbReference type="SUPFAM" id="SSF103575">
    <property type="entry name" value="Plexin repeat"/>
    <property type="match status" value="1"/>
</dbReference>
<keyword evidence="6 16" id="KW-0732">Signal</keyword>
<evidence type="ECO:0000256" key="12">
    <source>
        <dbReference type="ARBA" id="ARBA00023180"/>
    </source>
</evidence>
<dbReference type="InterPro" id="IPR002165">
    <property type="entry name" value="Plexin_repeat"/>
</dbReference>
<keyword evidence="9 15" id="KW-1133">Transmembrane helix</keyword>
<keyword evidence="4" id="KW-0597">Phosphoprotein</keyword>
<reference evidence="20 21" key="1">
    <citation type="submission" date="2025-04" db="UniProtKB">
        <authorList>
            <consortium name="RefSeq"/>
        </authorList>
    </citation>
    <scope>IDENTIFICATION</scope>
    <source>
        <tissue evidence="20 21">Sperm</tissue>
    </source>
</reference>
<name>A0AAJ7WQT9_PETMA</name>
<dbReference type="Proteomes" id="UP001318040">
    <property type="component" value="Chromosome 9"/>
</dbReference>
<evidence type="ECO:0000256" key="5">
    <source>
        <dbReference type="ARBA" id="ARBA00022692"/>
    </source>
</evidence>
<dbReference type="AlphaFoldDB" id="A0AAJ7WQT9"/>
<evidence type="ECO:0000256" key="8">
    <source>
        <dbReference type="ARBA" id="ARBA00022902"/>
    </source>
</evidence>
<keyword evidence="8" id="KW-0524">Neurogenesis</keyword>
<dbReference type="Pfam" id="PF01403">
    <property type="entry name" value="Sema"/>
    <property type="match status" value="1"/>
</dbReference>
<dbReference type="GO" id="GO:0005886">
    <property type="term" value="C:plasma membrane"/>
    <property type="evidence" value="ECO:0007669"/>
    <property type="project" value="TreeGrafter"/>
</dbReference>
<accession>A0AAJ7WQT9</accession>
<dbReference type="SMART" id="SM00423">
    <property type="entry name" value="PSI"/>
    <property type="match status" value="1"/>
</dbReference>
<dbReference type="Pfam" id="PF01437">
    <property type="entry name" value="PSI"/>
    <property type="match status" value="1"/>
</dbReference>
<organism evidence="19 21">
    <name type="scientific">Petromyzon marinus</name>
    <name type="common">Sea lamprey</name>
    <dbReference type="NCBI Taxonomy" id="7757"/>
    <lineage>
        <taxon>Eukaryota</taxon>
        <taxon>Metazoa</taxon>
        <taxon>Chordata</taxon>
        <taxon>Craniata</taxon>
        <taxon>Vertebrata</taxon>
        <taxon>Cyclostomata</taxon>
        <taxon>Hyperoartia</taxon>
        <taxon>Petromyzontiformes</taxon>
        <taxon>Petromyzontidae</taxon>
        <taxon>Petromyzon</taxon>
    </lineage>
</organism>
<keyword evidence="7" id="KW-0221">Differentiation</keyword>
<feature type="chain" id="PRO_5044709628" evidence="16">
    <location>
        <begin position="37"/>
        <end position="807"/>
    </location>
</feature>
<dbReference type="InterPro" id="IPR015943">
    <property type="entry name" value="WD40/YVTN_repeat-like_dom_sf"/>
</dbReference>
<evidence type="ECO:0000256" key="1">
    <source>
        <dbReference type="ARBA" id="ARBA00004479"/>
    </source>
</evidence>
<evidence type="ECO:0000313" key="21">
    <source>
        <dbReference type="RefSeq" id="XP_032806570.1"/>
    </source>
</evidence>
<evidence type="ECO:0000256" key="3">
    <source>
        <dbReference type="ARBA" id="ARBA00022473"/>
    </source>
</evidence>
<protein>
    <submittedName>
        <fullName evidence="20 21">Semaphorin-4C-like isoform X1</fullName>
    </submittedName>
</protein>
<dbReference type="Gene3D" id="2.60.40.10">
    <property type="entry name" value="Immunoglobulins"/>
    <property type="match status" value="1"/>
</dbReference>
<keyword evidence="11 14" id="KW-1015">Disulfide bond</keyword>
<comment type="subcellular location">
    <subcellularLocation>
        <location evidence="1">Membrane</location>
        <topology evidence="1">Single-pass type I membrane protein</topology>
    </subcellularLocation>
</comment>
<dbReference type="PANTHER" id="PTHR11036:SF14">
    <property type="entry name" value="SEMAPHORIN-4B"/>
    <property type="match status" value="1"/>
</dbReference>
<feature type="disulfide bond" evidence="14">
    <location>
        <begin position="281"/>
        <end position="391"/>
    </location>
</feature>